<feature type="signal peptide" evidence="1">
    <location>
        <begin position="1"/>
        <end position="22"/>
    </location>
</feature>
<keyword evidence="3" id="KW-0378">Hydrolase</keyword>
<evidence type="ECO:0000259" key="2">
    <source>
        <dbReference type="Pfam" id="PF00753"/>
    </source>
</evidence>
<dbReference type="STRING" id="551996.SAMN05192573_108120"/>
<sequence>MKTLNLKLYFLTVLLASFFLRASGQDTDAMYAHFIDVGQGQAILLEFPKGAVLIDAGGQKDMKEKLLFFLGQFFARRTDLNRTLNGVIITHQHVDHDQGLKDIAGRYKVLNYVDNGHHDPHGSGKMQPWMEQHVGELHINYEAITYDKVTAGHNLQGLTNGNIDPVTGSPVDPLITVYSGAFLPGEVSDMKENNHSLVVKVMYGRASFLFMGDLETSGIEKVTDYYKNTPKVLKADILQVGHHGAKNAMTKDWVKAVRPKYAIINCGQWNWGVNADSTAQKFTTYAYGHPNKKAIDLLENNMTDNRPQPIKVMIGISGTDPHDPTVKPVFKQATITKNIFATAWNGNINIKATPDGQYAVISDR</sequence>
<feature type="domain" description="Metallo-beta-lactamase" evidence="2">
    <location>
        <begin position="36"/>
        <end position="264"/>
    </location>
</feature>
<protein>
    <submittedName>
        <fullName evidence="3">Metal-dependent hydrolase, beta-lactamase superfamily II</fullName>
    </submittedName>
</protein>
<evidence type="ECO:0000313" key="4">
    <source>
        <dbReference type="Proteomes" id="UP000199705"/>
    </source>
</evidence>
<dbReference type="RefSeq" id="WP_091169384.1">
    <property type="nucleotide sequence ID" value="NZ_FNCG01000008.1"/>
</dbReference>
<name>A0A1G8B823_9SPHI</name>
<proteinExistence type="predicted"/>
<reference evidence="4" key="1">
    <citation type="submission" date="2016-10" db="EMBL/GenBank/DDBJ databases">
        <authorList>
            <person name="Varghese N."/>
            <person name="Submissions S."/>
        </authorList>
    </citation>
    <scope>NUCLEOTIDE SEQUENCE [LARGE SCALE GENOMIC DNA]</scope>
    <source>
        <strain evidence="4">Gh-67</strain>
    </source>
</reference>
<dbReference type="InterPro" id="IPR036866">
    <property type="entry name" value="RibonucZ/Hydroxyglut_hydro"/>
</dbReference>
<organism evidence="3 4">
    <name type="scientific">Mucilaginibacter gossypii</name>
    <dbReference type="NCBI Taxonomy" id="551996"/>
    <lineage>
        <taxon>Bacteria</taxon>
        <taxon>Pseudomonadati</taxon>
        <taxon>Bacteroidota</taxon>
        <taxon>Sphingobacteriia</taxon>
        <taxon>Sphingobacteriales</taxon>
        <taxon>Sphingobacteriaceae</taxon>
        <taxon>Mucilaginibacter</taxon>
    </lineage>
</organism>
<keyword evidence="1" id="KW-0732">Signal</keyword>
<dbReference type="PANTHER" id="PTHR30619">
    <property type="entry name" value="DNA INTERNALIZATION/COMPETENCE PROTEIN COMEC/REC2"/>
    <property type="match status" value="1"/>
</dbReference>
<dbReference type="GO" id="GO:0016787">
    <property type="term" value="F:hydrolase activity"/>
    <property type="evidence" value="ECO:0007669"/>
    <property type="project" value="UniProtKB-KW"/>
</dbReference>
<accession>A0A1G8B823</accession>
<gene>
    <name evidence="3" type="ORF">SAMN05192573_108120</name>
</gene>
<dbReference type="InterPro" id="IPR052159">
    <property type="entry name" value="Competence_DNA_uptake"/>
</dbReference>
<dbReference type="CDD" id="cd07731">
    <property type="entry name" value="ComA-like_MBL-fold"/>
    <property type="match status" value="1"/>
</dbReference>
<dbReference type="PANTHER" id="PTHR30619:SF1">
    <property type="entry name" value="RECOMBINATION PROTEIN 2"/>
    <property type="match status" value="1"/>
</dbReference>
<dbReference type="AlphaFoldDB" id="A0A1G8B823"/>
<keyword evidence="4" id="KW-1185">Reference proteome</keyword>
<dbReference type="Proteomes" id="UP000199705">
    <property type="component" value="Unassembled WGS sequence"/>
</dbReference>
<evidence type="ECO:0000313" key="3">
    <source>
        <dbReference type="EMBL" id="SDH29153.1"/>
    </source>
</evidence>
<dbReference type="SUPFAM" id="SSF56281">
    <property type="entry name" value="Metallo-hydrolase/oxidoreductase"/>
    <property type="match status" value="1"/>
</dbReference>
<dbReference type="InterPro" id="IPR035681">
    <property type="entry name" value="ComA-like_MBL"/>
</dbReference>
<dbReference type="InterPro" id="IPR001279">
    <property type="entry name" value="Metallo-B-lactamas"/>
</dbReference>
<dbReference type="EMBL" id="FNCG01000008">
    <property type="protein sequence ID" value="SDH29153.1"/>
    <property type="molecule type" value="Genomic_DNA"/>
</dbReference>
<evidence type="ECO:0000256" key="1">
    <source>
        <dbReference type="SAM" id="SignalP"/>
    </source>
</evidence>
<dbReference type="Gene3D" id="3.60.15.10">
    <property type="entry name" value="Ribonuclease Z/Hydroxyacylglutathione hydrolase-like"/>
    <property type="match status" value="1"/>
</dbReference>
<dbReference type="Pfam" id="PF00753">
    <property type="entry name" value="Lactamase_B"/>
    <property type="match status" value="1"/>
</dbReference>
<feature type="chain" id="PRO_5011546188" evidence="1">
    <location>
        <begin position="23"/>
        <end position="364"/>
    </location>
</feature>